<organism evidence="1 2">
    <name type="scientific">Zostera marina</name>
    <name type="common">Eelgrass</name>
    <dbReference type="NCBI Taxonomy" id="29655"/>
    <lineage>
        <taxon>Eukaryota</taxon>
        <taxon>Viridiplantae</taxon>
        <taxon>Streptophyta</taxon>
        <taxon>Embryophyta</taxon>
        <taxon>Tracheophyta</taxon>
        <taxon>Spermatophyta</taxon>
        <taxon>Magnoliopsida</taxon>
        <taxon>Liliopsida</taxon>
        <taxon>Zosteraceae</taxon>
        <taxon>Zostera</taxon>
    </lineage>
</organism>
<gene>
    <name evidence="1" type="ORF">ZOSMA_69G00870</name>
</gene>
<dbReference type="InterPro" id="IPR040256">
    <property type="entry name" value="At4g02000-like"/>
</dbReference>
<protein>
    <submittedName>
        <fullName evidence="1">Uncharacterized protein</fullName>
    </submittedName>
</protein>
<accession>A0A0K9NRH9</accession>
<name>A0A0K9NRH9_ZOSMR</name>
<dbReference type="InterPro" id="IPR036875">
    <property type="entry name" value="Znf_CCHC_sf"/>
</dbReference>
<dbReference type="Proteomes" id="UP000036987">
    <property type="component" value="Unassembled WGS sequence"/>
</dbReference>
<dbReference type="AlphaFoldDB" id="A0A0K9NRH9"/>
<dbReference type="GO" id="GO:0003676">
    <property type="term" value="F:nucleic acid binding"/>
    <property type="evidence" value="ECO:0007669"/>
    <property type="project" value="InterPro"/>
</dbReference>
<dbReference type="GO" id="GO:0008270">
    <property type="term" value="F:zinc ion binding"/>
    <property type="evidence" value="ECO:0007669"/>
    <property type="project" value="InterPro"/>
</dbReference>
<dbReference type="PANTHER" id="PTHR31286:SF181">
    <property type="entry name" value="ZINC KNUCKLE (CCHC-TYPE) FAMILY PROTEIN"/>
    <property type="match status" value="1"/>
</dbReference>
<dbReference type="PANTHER" id="PTHR31286">
    <property type="entry name" value="GLYCINE-RICH CELL WALL STRUCTURAL PROTEIN 1.8-LIKE"/>
    <property type="match status" value="1"/>
</dbReference>
<evidence type="ECO:0000313" key="2">
    <source>
        <dbReference type="Proteomes" id="UP000036987"/>
    </source>
</evidence>
<comment type="caution">
    <text evidence="1">The sequence shown here is derived from an EMBL/GenBank/DDBJ whole genome shotgun (WGS) entry which is preliminary data.</text>
</comment>
<proteinExistence type="predicted"/>
<evidence type="ECO:0000313" key="1">
    <source>
        <dbReference type="EMBL" id="KMZ59389.1"/>
    </source>
</evidence>
<dbReference type="OMA" id="INIEYGQ"/>
<sequence>MAHPPWDRWETSWRIEHYSPLSTNVIYMPATATNGKISLDRTSLLAKVIGGQTEEAAIAAFIKSNWRPRGVYRVTKVNQQSFKIGFHELQDFDRLRTKKWEFMNRDILLVRLWSNAETTVEDTLETVPQKATIHNIPEAFWGGDEAIGRIASALGRSLEDRTIEPSHQNPHLPPPLEVCVVIDRSFNYPPTLRIRLEGNEGVPGRDTLINIEYGQRTPYCTHCGGFGHWSQKCRGQRTGKWAQIISTAVAPVKEPAASFMANRNPANPAKLQNSKLRKLSTRRRRIPDQIAVVESGRSIGLCNISHPCLCTVNPSETNKYSRSPPPTTQRKMSQRTKTCRSTMMYFL</sequence>
<dbReference type="SUPFAM" id="SSF57756">
    <property type="entry name" value="Retrovirus zinc finger-like domains"/>
    <property type="match status" value="1"/>
</dbReference>
<keyword evidence="2" id="KW-1185">Reference proteome</keyword>
<dbReference type="OrthoDB" id="1939300at2759"/>
<dbReference type="EMBL" id="LFYR01001802">
    <property type="protein sequence ID" value="KMZ59389.1"/>
    <property type="molecule type" value="Genomic_DNA"/>
</dbReference>
<dbReference type="STRING" id="29655.A0A0K9NRH9"/>
<reference evidence="2" key="1">
    <citation type="journal article" date="2016" name="Nature">
        <title>The genome of the seagrass Zostera marina reveals angiosperm adaptation to the sea.</title>
        <authorList>
            <person name="Olsen J.L."/>
            <person name="Rouze P."/>
            <person name="Verhelst B."/>
            <person name="Lin Y.-C."/>
            <person name="Bayer T."/>
            <person name="Collen J."/>
            <person name="Dattolo E."/>
            <person name="De Paoli E."/>
            <person name="Dittami S."/>
            <person name="Maumus F."/>
            <person name="Michel G."/>
            <person name="Kersting A."/>
            <person name="Lauritano C."/>
            <person name="Lohaus R."/>
            <person name="Toepel M."/>
            <person name="Tonon T."/>
            <person name="Vanneste K."/>
            <person name="Amirebrahimi M."/>
            <person name="Brakel J."/>
            <person name="Bostroem C."/>
            <person name="Chovatia M."/>
            <person name="Grimwood J."/>
            <person name="Jenkins J.W."/>
            <person name="Jueterbock A."/>
            <person name="Mraz A."/>
            <person name="Stam W.T."/>
            <person name="Tice H."/>
            <person name="Bornberg-Bauer E."/>
            <person name="Green P.J."/>
            <person name="Pearson G.A."/>
            <person name="Procaccini G."/>
            <person name="Duarte C.M."/>
            <person name="Schmutz J."/>
            <person name="Reusch T.B.H."/>
            <person name="Van de Peer Y."/>
        </authorList>
    </citation>
    <scope>NUCLEOTIDE SEQUENCE [LARGE SCALE GENOMIC DNA]</scope>
    <source>
        <strain evidence="2">cv. Finnish</strain>
    </source>
</reference>